<feature type="transmembrane region" description="Helical" evidence="1">
    <location>
        <begin position="9"/>
        <end position="30"/>
    </location>
</feature>
<sequence>MRARKQDGVALIQVLLISSLIMLLALQIGFNVKTQVRLASGFVDKLNAEMQIYSAQSQVTYELLTRSHGQPAENNDAEALDWNFHGEPFRVGNVRVSLQDANGLISMISTSRSIQSHYLQHYGLPEEKAGILETSIKNWQNDQAKWQFGGVPIQNFTDYGVTPRFAPIQFKSEYSDILKVLMQDEPSLLTTIDQAVDCCMTLYASSYINILNSPPQIWAALIDSSYLQDLESARQSGTLNKHNFKAITGTQTSDDYGFLNSNDMLMTFEVQQGEIRMRALLDITLQPNNDIAPYLIKAKS</sequence>
<gene>
    <name evidence="2" type="ORF">FM038_015580</name>
</gene>
<organism evidence="2 3">
    <name type="scientific">Shewanella eurypsychrophilus</name>
    <dbReference type="NCBI Taxonomy" id="2593656"/>
    <lineage>
        <taxon>Bacteria</taxon>
        <taxon>Pseudomonadati</taxon>
        <taxon>Pseudomonadota</taxon>
        <taxon>Gammaproteobacteria</taxon>
        <taxon>Alteromonadales</taxon>
        <taxon>Shewanellaceae</taxon>
        <taxon>Shewanella</taxon>
    </lineage>
</organism>
<dbReference type="Proteomes" id="UP000316416">
    <property type="component" value="Chromosome"/>
</dbReference>
<keyword evidence="1" id="KW-0812">Transmembrane</keyword>
<dbReference type="RefSeq" id="WP_142874298.1">
    <property type="nucleotide sequence ID" value="NZ_CP045503.2"/>
</dbReference>
<keyword evidence="1" id="KW-0472">Membrane</keyword>
<evidence type="ECO:0000313" key="3">
    <source>
        <dbReference type="Proteomes" id="UP000316416"/>
    </source>
</evidence>
<evidence type="ECO:0000313" key="2">
    <source>
        <dbReference type="EMBL" id="QPG58679.1"/>
    </source>
</evidence>
<keyword evidence="3" id="KW-1185">Reference proteome</keyword>
<evidence type="ECO:0000256" key="1">
    <source>
        <dbReference type="SAM" id="Phobius"/>
    </source>
</evidence>
<evidence type="ECO:0008006" key="4">
    <source>
        <dbReference type="Google" id="ProtNLM"/>
    </source>
</evidence>
<name>A0ABX6V9I6_9GAMM</name>
<dbReference type="EMBL" id="CP045503">
    <property type="protein sequence ID" value="QPG58679.1"/>
    <property type="molecule type" value="Genomic_DNA"/>
</dbReference>
<accession>A0ABX6V9I6</accession>
<proteinExistence type="predicted"/>
<protein>
    <recommendedName>
        <fullName evidence="4">Type II secretion system protein K</fullName>
    </recommendedName>
</protein>
<reference evidence="2" key="1">
    <citation type="submission" date="2021-07" db="EMBL/GenBank/DDBJ databases">
        <title>Shewanella sp. YLB-07 whole genome sequence.</title>
        <authorList>
            <person name="Yu L."/>
        </authorList>
    </citation>
    <scope>NUCLEOTIDE SEQUENCE</scope>
    <source>
        <strain evidence="2">YLB-08</strain>
    </source>
</reference>
<keyword evidence="1" id="KW-1133">Transmembrane helix</keyword>